<dbReference type="InterPro" id="IPR008928">
    <property type="entry name" value="6-hairpin_glycosidase_sf"/>
</dbReference>
<comment type="similarity">
    <text evidence="2">Belongs to the glycosyl hydrolase 37 family.</text>
</comment>
<evidence type="ECO:0000256" key="6">
    <source>
        <dbReference type="ARBA" id="ARBA00031637"/>
    </source>
</evidence>
<dbReference type="SUPFAM" id="SSF48208">
    <property type="entry name" value="Six-hairpin glycosidases"/>
    <property type="match status" value="1"/>
</dbReference>
<dbReference type="GO" id="GO:0005993">
    <property type="term" value="P:trehalose catabolic process"/>
    <property type="evidence" value="ECO:0007669"/>
    <property type="project" value="TreeGrafter"/>
</dbReference>
<evidence type="ECO:0000256" key="3">
    <source>
        <dbReference type="ARBA" id="ARBA00012757"/>
    </source>
</evidence>
<dbReference type="EC" id="3.2.1.28" evidence="3"/>
<dbReference type="InterPro" id="IPR001661">
    <property type="entry name" value="Glyco_hydro_37"/>
</dbReference>
<dbReference type="GO" id="GO:0004555">
    <property type="term" value="F:alpha,alpha-trehalase activity"/>
    <property type="evidence" value="ECO:0007669"/>
    <property type="project" value="UniProtKB-EC"/>
</dbReference>
<evidence type="ECO:0000256" key="2">
    <source>
        <dbReference type="ARBA" id="ARBA00005615"/>
    </source>
</evidence>
<evidence type="ECO:0000256" key="5">
    <source>
        <dbReference type="ARBA" id="ARBA00030473"/>
    </source>
</evidence>
<protein>
    <recommendedName>
        <fullName evidence="4">Trehalase</fullName>
        <ecNumber evidence="3">3.2.1.28</ecNumber>
    </recommendedName>
    <alternativeName>
        <fullName evidence="5">Alpha,alpha-trehalase</fullName>
    </alternativeName>
    <alternativeName>
        <fullName evidence="6">Alpha,alpha-trehalose glucohydrolase</fullName>
    </alternativeName>
</protein>
<dbReference type="Pfam" id="PF01204">
    <property type="entry name" value="Trehalase"/>
    <property type="match status" value="1"/>
</dbReference>
<dbReference type="InterPro" id="IPR012341">
    <property type="entry name" value="6hp_glycosidase-like_sf"/>
</dbReference>
<sequence>MNPALKKTDAPDAQKIAETFARRWVDSNIRGYNENKEMFEKYDALHSGQYGGGGEYTVQSGFGWSNGVALSLINSFYINNDNNNIKYRKHIRR</sequence>
<evidence type="ECO:0000313" key="7">
    <source>
        <dbReference type="EMBL" id="KAJ8927267.1"/>
    </source>
</evidence>
<evidence type="ECO:0000256" key="4">
    <source>
        <dbReference type="ARBA" id="ARBA00019905"/>
    </source>
</evidence>
<comment type="caution">
    <text evidence="7">The sequence shown here is derived from an EMBL/GenBank/DDBJ whole genome shotgun (WGS) entry which is preliminary data.</text>
</comment>
<proteinExistence type="inferred from homology"/>
<dbReference type="PANTHER" id="PTHR23403">
    <property type="entry name" value="TREHALASE"/>
    <property type="match status" value="1"/>
</dbReference>
<dbReference type="Gene3D" id="1.50.10.10">
    <property type="match status" value="1"/>
</dbReference>
<dbReference type="Proteomes" id="UP001162156">
    <property type="component" value="Unassembled WGS sequence"/>
</dbReference>
<dbReference type="AlphaFoldDB" id="A0AAV8WMB8"/>
<name>A0AAV8WMB8_9CUCU</name>
<dbReference type="EMBL" id="JANEYF010005702">
    <property type="protein sequence ID" value="KAJ8927267.1"/>
    <property type="molecule type" value="Genomic_DNA"/>
</dbReference>
<evidence type="ECO:0000256" key="1">
    <source>
        <dbReference type="ARBA" id="ARBA00001576"/>
    </source>
</evidence>
<comment type="catalytic activity">
    <reaction evidence="1">
        <text>alpha,alpha-trehalose + H2O = alpha-D-glucose + beta-D-glucose</text>
        <dbReference type="Rhea" id="RHEA:32675"/>
        <dbReference type="ChEBI" id="CHEBI:15377"/>
        <dbReference type="ChEBI" id="CHEBI:15903"/>
        <dbReference type="ChEBI" id="CHEBI:16551"/>
        <dbReference type="ChEBI" id="CHEBI:17925"/>
        <dbReference type="EC" id="3.2.1.28"/>
    </reaction>
</comment>
<accession>A0AAV8WMB8</accession>
<organism evidence="7 8">
    <name type="scientific">Rhamnusium bicolor</name>
    <dbReference type="NCBI Taxonomy" id="1586634"/>
    <lineage>
        <taxon>Eukaryota</taxon>
        <taxon>Metazoa</taxon>
        <taxon>Ecdysozoa</taxon>
        <taxon>Arthropoda</taxon>
        <taxon>Hexapoda</taxon>
        <taxon>Insecta</taxon>
        <taxon>Pterygota</taxon>
        <taxon>Neoptera</taxon>
        <taxon>Endopterygota</taxon>
        <taxon>Coleoptera</taxon>
        <taxon>Polyphaga</taxon>
        <taxon>Cucujiformia</taxon>
        <taxon>Chrysomeloidea</taxon>
        <taxon>Cerambycidae</taxon>
        <taxon>Lepturinae</taxon>
        <taxon>Rhagiini</taxon>
        <taxon>Rhamnusium</taxon>
    </lineage>
</organism>
<gene>
    <name evidence="7" type="ORF">NQ314_020268</name>
</gene>
<dbReference type="PANTHER" id="PTHR23403:SF1">
    <property type="entry name" value="TREHALASE"/>
    <property type="match status" value="1"/>
</dbReference>
<reference evidence="7" key="1">
    <citation type="journal article" date="2023" name="Insect Mol. Biol.">
        <title>Genome sequencing provides insights into the evolution of gene families encoding plant cell wall-degrading enzymes in longhorned beetles.</title>
        <authorList>
            <person name="Shin N.R."/>
            <person name="Okamura Y."/>
            <person name="Kirsch R."/>
            <person name="Pauchet Y."/>
        </authorList>
    </citation>
    <scope>NUCLEOTIDE SEQUENCE</scope>
    <source>
        <strain evidence="7">RBIC_L_NR</strain>
    </source>
</reference>
<evidence type="ECO:0000313" key="8">
    <source>
        <dbReference type="Proteomes" id="UP001162156"/>
    </source>
</evidence>
<keyword evidence="8" id="KW-1185">Reference proteome</keyword>